<evidence type="ECO:0000313" key="3">
    <source>
        <dbReference type="EMBL" id="KAJ9606311.1"/>
    </source>
</evidence>
<sequence length="169" mass="18627">MAILSHDTELTEQKPCALNERPKSEFDPCSNAKITSPFYLYRHESPRPSFDVSKPQVPAQTQVRVHDLESGSNLTPSVTPSITQEKRDAQNAAASSRLMFWKRQKQRCLTKPKERGCAWLARLPPRQRIMVKIIIGLLVVGAAVAIAVSVSIKVGGGVYKNGNTTTDIG</sequence>
<feature type="transmembrane region" description="Helical" evidence="2">
    <location>
        <begin position="129"/>
        <end position="152"/>
    </location>
</feature>
<feature type="region of interest" description="Disordered" evidence="1">
    <location>
        <begin position="1"/>
        <end position="25"/>
    </location>
</feature>
<organism evidence="3 4">
    <name type="scientific">Cladophialophora chaetospira</name>
    <dbReference type="NCBI Taxonomy" id="386627"/>
    <lineage>
        <taxon>Eukaryota</taxon>
        <taxon>Fungi</taxon>
        <taxon>Dikarya</taxon>
        <taxon>Ascomycota</taxon>
        <taxon>Pezizomycotina</taxon>
        <taxon>Eurotiomycetes</taxon>
        <taxon>Chaetothyriomycetidae</taxon>
        <taxon>Chaetothyriales</taxon>
        <taxon>Herpotrichiellaceae</taxon>
        <taxon>Cladophialophora</taxon>
    </lineage>
</organism>
<evidence type="ECO:0000256" key="2">
    <source>
        <dbReference type="SAM" id="Phobius"/>
    </source>
</evidence>
<protein>
    <submittedName>
        <fullName evidence="3">Uncharacterized protein</fullName>
    </submittedName>
</protein>
<keyword evidence="4" id="KW-1185">Reference proteome</keyword>
<reference evidence="3" key="1">
    <citation type="submission" date="2022-10" db="EMBL/GenBank/DDBJ databases">
        <title>Culturing micro-colonial fungi from biological soil crusts in the Mojave desert and describing Neophaeococcomyces mojavensis, and introducing the new genera and species Taxawa tesnikishii.</title>
        <authorList>
            <person name="Kurbessoian T."/>
            <person name="Stajich J.E."/>
        </authorList>
    </citation>
    <scope>NUCLEOTIDE SEQUENCE</scope>
    <source>
        <strain evidence="3">TK_41</strain>
    </source>
</reference>
<evidence type="ECO:0000256" key="1">
    <source>
        <dbReference type="SAM" id="MobiDB-lite"/>
    </source>
</evidence>
<keyword evidence="2" id="KW-0472">Membrane</keyword>
<evidence type="ECO:0000313" key="4">
    <source>
        <dbReference type="Proteomes" id="UP001172673"/>
    </source>
</evidence>
<dbReference type="AlphaFoldDB" id="A0AA39CFE5"/>
<keyword evidence="2" id="KW-1133">Transmembrane helix</keyword>
<feature type="compositionally biased region" description="Basic and acidic residues" evidence="1">
    <location>
        <begin position="1"/>
        <end position="12"/>
    </location>
</feature>
<name>A0AA39CFE5_9EURO</name>
<gene>
    <name evidence="3" type="ORF">H2200_009272</name>
</gene>
<proteinExistence type="predicted"/>
<dbReference type="Proteomes" id="UP001172673">
    <property type="component" value="Unassembled WGS sequence"/>
</dbReference>
<accession>A0AA39CFE5</accession>
<comment type="caution">
    <text evidence="3">The sequence shown here is derived from an EMBL/GenBank/DDBJ whole genome shotgun (WGS) entry which is preliminary data.</text>
</comment>
<keyword evidence="2" id="KW-0812">Transmembrane</keyword>
<dbReference type="EMBL" id="JAPDRK010000014">
    <property type="protein sequence ID" value="KAJ9606311.1"/>
    <property type="molecule type" value="Genomic_DNA"/>
</dbReference>